<keyword evidence="6 14" id="KW-1133">Transmembrane helix</keyword>
<dbReference type="EMBL" id="JABTTQ020000004">
    <property type="protein sequence ID" value="KAK6159127.1"/>
    <property type="molecule type" value="Genomic_DNA"/>
</dbReference>
<proteinExistence type="inferred from homology"/>
<dbReference type="Gene3D" id="1.10.287.70">
    <property type="match status" value="1"/>
</dbReference>
<evidence type="ECO:0000256" key="7">
    <source>
        <dbReference type="ARBA" id="ARBA00023065"/>
    </source>
</evidence>
<keyword evidence="12 13" id="KW-0407">Ion channel</keyword>
<accession>A0ABR0XJ06</accession>
<dbReference type="PIRSF" id="PIRSF037090">
    <property type="entry name" value="Iontro_Glu-like_rcpt_pln"/>
    <property type="match status" value="1"/>
</dbReference>
<evidence type="ECO:0000256" key="8">
    <source>
        <dbReference type="ARBA" id="ARBA00023136"/>
    </source>
</evidence>
<protein>
    <recommendedName>
        <fullName evidence="13">Glutamate receptor</fullName>
    </recommendedName>
</protein>
<comment type="function">
    <text evidence="13">Glutamate-gated receptor that probably acts as non-selective cation channel.</text>
</comment>
<evidence type="ECO:0000256" key="14">
    <source>
        <dbReference type="SAM" id="Phobius"/>
    </source>
</evidence>
<comment type="similarity">
    <text evidence="2 13">Belongs to the glutamate-gated ion channel (TC 1.A.10.1) family.</text>
</comment>
<keyword evidence="3 13" id="KW-0813">Transport</keyword>
<dbReference type="PANTHER" id="PTHR34836">
    <property type="entry name" value="OS06G0188250 PROTEIN"/>
    <property type="match status" value="1"/>
</dbReference>
<evidence type="ECO:0000256" key="4">
    <source>
        <dbReference type="ARBA" id="ARBA00022692"/>
    </source>
</evidence>
<dbReference type="InterPro" id="IPR001828">
    <property type="entry name" value="ANF_lig-bd_rcpt"/>
</dbReference>
<evidence type="ECO:0000256" key="1">
    <source>
        <dbReference type="ARBA" id="ARBA00004141"/>
    </source>
</evidence>
<dbReference type="SUPFAM" id="SSF53822">
    <property type="entry name" value="Periplasmic binding protein-like I"/>
    <property type="match status" value="1"/>
</dbReference>
<dbReference type="Gene3D" id="3.40.190.10">
    <property type="entry name" value="Periplasmic binding protein-like II"/>
    <property type="match status" value="1"/>
</dbReference>
<dbReference type="InterPro" id="IPR001320">
    <property type="entry name" value="Iontro_rcpt_C"/>
</dbReference>
<dbReference type="SUPFAM" id="SSF53850">
    <property type="entry name" value="Periplasmic binding protein-like II"/>
    <property type="match status" value="1"/>
</dbReference>
<evidence type="ECO:0000256" key="13">
    <source>
        <dbReference type="PIRNR" id="PIRNR037090"/>
    </source>
</evidence>
<sequence>MITRSSSAAKVADQSVKLFAIDAEGRKQEMEGLSGQIRLNALTNKALIDTISKFLKLLEHEQVHAILEPQGSTDEIFVAELARRAQVPIISFAATGSALSGAENPYFIKTSVDDSVQARALAAICHGFGWKEVVILYEDTEFGYQFLPHLSKAFRDVDIGLAHLTAIPASAQDSHLLKDLSILKNNQTSKVFLVHMNASLGSRLFVLAKKEQMLSEGYAWIITDSLSNFLNFTDPVTCDSMEGVVGIRPYVPFSEDLVYFQERWEINSTILKINNKVPIMDLNVHGLWAYDSLTALANAVEKIGPANPSSLYERTMKNTNLRISSVGPRLQRELSSTRFRGLSGDFQLVDGKLKVSAFEIFNVNRTGERTLGFWTPERGITGELSSSGEAAYLTSTEELEDVVWPGGSLMRPKGWSIPPSGILRVGVPCKPGNEKFVDILAIIDPVTHEANVTGFAIDIFLKAKDRLPYPLNPVFYCYNGTNNTDWDYDDMLHGIPEKYDMVVADVTIWAPRTSYVDFSLPYLESGSVLVVKKKVFGMWSFTMPLKWDLWLAIALACIFMGIVIWILERRVTTPAPGEESVMTNKGTRMTYLAPVAVLAFQEGNVVSNKWSFFVLVCWLFMALILMQSFTANLSAILTVDQLKFAFSEDYHLGYYKGSFIKKFLIENLNIDESRLKGYYSQKDFHDAMRIGSKGGGIDAMFDEIPYVNLFLNQYSDYKIVGPTYRTDGLGFSVVVRNLITPFGNSGISSWLSVSCKFLKGNLECYSRWREESIEIKYFGAEYSSSLRSQGTSSLTFHDFAGLFITVASVAVFAVICSETAILNKLSNITRHFFHNVDGEIGDLVENANDVSTGVDRIEEYNGEQELPQDGDHDEIVEVTLNNEADVVQDVGGEINNHLARNLYTEQN</sequence>
<evidence type="ECO:0000256" key="5">
    <source>
        <dbReference type="ARBA" id="ARBA00022729"/>
    </source>
</evidence>
<dbReference type="Proteomes" id="UP001318860">
    <property type="component" value="Unassembled WGS sequence"/>
</dbReference>
<feature type="domain" description="Ionotropic glutamate receptor C-terminal" evidence="15">
    <location>
        <begin position="424"/>
        <end position="753"/>
    </location>
</feature>
<keyword evidence="7 13" id="KW-0406">Ion transport</keyword>
<dbReference type="InterPro" id="IPR015683">
    <property type="entry name" value="Ionotropic_Glu_rcpt"/>
</dbReference>
<keyword evidence="17" id="KW-1185">Reference proteome</keyword>
<evidence type="ECO:0000256" key="6">
    <source>
        <dbReference type="ARBA" id="ARBA00022989"/>
    </source>
</evidence>
<dbReference type="InterPro" id="IPR028082">
    <property type="entry name" value="Peripla_BP_I"/>
</dbReference>
<dbReference type="SMART" id="SM00079">
    <property type="entry name" value="PBPe"/>
    <property type="match status" value="1"/>
</dbReference>
<keyword evidence="8 13" id="KW-0472">Membrane</keyword>
<evidence type="ECO:0000256" key="10">
    <source>
        <dbReference type="ARBA" id="ARBA00023180"/>
    </source>
</evidence>
<organism evidence="16 17">
    <name type="scientific">Rehmannia glutinosa</name>
    <name type="common">Chinese foxglove</name>
    <dbReference type="NCBI Taxonomy" id="99300"/>
    <lineage>
        <taxon>Eukaryota</taxon>
        <taxon>Viridiplantae</taxon>
        <taxon>Streptophyta</taxon>
        <taxon>Embryophyta</taxon>
        <taxon>Tracheophyta</taxon>
        <taxon>Spermatophyta</taxon>
        <taxon>Magnoliopsida</taxon>
        <taxon>eudicotyledons</taxon>
        <taxon>Gunneridae</taxon>
        <taxon>Pentapetalae</taxon>
        <taxon>asterids</taxon>
        <taxon>lamiids</taxon>
        <taxon>Lamiales</taxon>
        <taxon>Orobanchaceae</taxon>
        <taxon>Rehmannieae</taxon>
        <taxon>Rehmannia</taxon>
    </lineage>
</organism>
<reference evidence="16 17" key="1">
    <citation type="journal article" date="2021" name="Comput. Struct. Biotechnol. J.">
        <title>De novo genome assembly of the potent medicinal plant Rehmannia glutinosa using nanopore technology.</title>
        <authorList>
            <person name="Ma L."/>
            <person name="Dong C."/>
            <person name="Song C."/>
            <person name="Wang X."/>
            <person name="Zheng X."/>
            <person name="Niu Y."/>
            <person name="Chen S."/>
            <person name="Feng W."/>
        </authorList>
    </citation>
    <scope>NUCLEOTIDE SEQUENCE [LARGE SCALE GENOMIC DNA]</scope>
    <source>
        <strain evidence="16">DH-2019</strain>
    </source>
</reference>
<dbReference type="Pfam" id="PF01094">
    <property type="entry name" value="ANF_receptor"/>
    <property type="match status" value="1"/>
</dbReference>
<name>A0ABR0XJ06_REHGL</name>
<gene>
    <name evidence="16" type="ORF">DH2020_006441</name>
</gene>
<feature type="transmembrane region" description="Helical" evidence="14">
    <location>
        <begin position="794"/>
        <end position="815"/>
    </location>
</feature>
<dbReference type="InterPro" id="IPR017103">
    <property type="entry name" value="Iontropic_Glu_rcpt_pln"/>
</dbReference>
<dbReference type="Gene3D" id="3.40.50.2300">
    <property type="match status" value="2"/>
</dbReference>
<evidence type="ECO:0000313" key="17">
    <source>
        <dbReference type="Proteomes" id="UP001318860"/>
    </source>
</evidence>
<evidence type="ECO:0000259" key="15">
    <source>
        <dbReference type="SMART" id="SM00079"/>
    </source>
</evidence>
<feature type="transmembrane region" description="Helical" evidence="14">
    <location>
        <begin position="547"/>
        <end position="567"/>
    </location>
</feature>
<keyword evidence="11 13" id="KW-1071">Ligand-gated ion channel</keyword>
<keyword evidence="10" id="KW-0325">Glycoprotein</keyword>
<dbReference type="Pfam" id="PF00060">
    <property type="entry name" value="Lig_chan"/>
    <property type="match status" value="1"/>
</dbReference>
<dbReference type="PANTHER" id="PTHR34836:SF7">
    <property type="entry name" value="RECEPTOR LIGAND BINDING REGION DOMAIN-CONTAINING PROTEIN"/>
    <property type="match status" value="1"/>
</dbReference>
<evidence type="ECO:0000256" key="2">
    <source>
        <dbReference type="ARBA" id="ARBA00008685"/>
    </source>
</evidence>
<keyword evidence="9 13" id="KW-0675">Receptor</keyword>
<evidence type="ECO:0000313" key="16">
    <source>
        <dbReference type="EMBL" id="KAK6159127.1"/>
    </source>
</evidence>
<evidence type="ECO:0000256" key="9">
    <source>
        <dbReference type="ARBA" id="ARBA00023170"/>
    </source>
</evidence>
<evidence type="ECO:0000256" key="12">
    <source>
        <dbReference type="ARBA" id="ARBA00023303"/>
    </source>
</evidence>
<evidence type="ECO:0000256" key="3">
    <source>
        <dbReference type="ARBA" id="ARBA00022448"/>
    </source>
</evidence>
<feature type="transmembrane region" description="Helical" evidence="14">
    <location>
        <begin position="610"/>
        <end position="633"/>
    </location>
</feature>
<comment type="caution">
    <text evidence="16">The sequence shown here is derived from an EMBL/GenBank/DDBJ whole genome shotgun (WGS) entry which is preliminary data.</text>
</comment>
<keyword evidence="5" id="KW-0732">Signal</keyword>
<comment type="subcellular location">
    <subcellularLocation>
        <location evidence="1">Membrane</location>
        <topology evidence="1">Multi-pass membrane protein</topology>
    </subcellularLocation>
</comment>
<evidence type="ECO:0000256" key="11">
    <source>
        <dbReference type="ARBA" id="ARBA00023286"/>
    </source>
</evidence>
<keyword evidence="4 14" id="KW-0812">Transmembrane</keyword>